<keyword evidence="1" id="KW-0433">Leucine-rich repeat</keyword>
<proteinExistence type="predicted"/>
<keyword evidence="4" id="KW-0472">Membrane</keyword>
<evidence type="ECO:0000256" key="4">
    <source>
        <dbReference type="SAM" id="Phobius"/>
    </source>
</evidence>
<dbReference type="Proteomes" id="UP001530377">
    <property type="component" value="Unassembled WGS sequence"/>
</dbReference>
<evidence type="ECO:0000256" key="1">
    <source>
        <dbReference type="ARBA" id="ARBA00022614"/>
    </source>
</evidence>
<keyword evidence="4" id="KW-1133">Transmembrane helix</keyword>
<protein>
    <recommendedName>
        <fullName evidence="5">Leucine-rich repeat-containing N-terminal plant-type domain-containing protein</fullName>
    </recommendedName>
</protein>
<dbReference type="Pfam" id="PF08263">
    <property type="entry name" value="LRRNT_2"/>
    <property type="match status" value="2"/>
</dbReference>
<keyword evidence="4" id="KW-0812">Transmembrane</keyword>
<feature type="region of interest" description="Disordered" evidence="3">
    <location>
        <begin position="624"/>
        <end position="655"/>
    </location>
</feature>
<evidence type="ECO:0000313" key="6">
    <source>
        <dbReference type="EMBL" id="KAL3811873.1"/>
    </source>
</evidence>
<dbReference type="AlphaFoldDB" id="A0ABD3RG75"/>
<dbReference type="InterPro" id="IPR032675">
    <property type="entry name" value="LRR_dom_sf"/>
</dbReference>
<feature type="domain" description="Leucine-rich repeat-containing N-terminal plant-type" evidence="5">
    <location>
        <begin position="35"/>
        <end position="52"/>
    </location>
</feature>
<evidence type="ECO:0000259" key="5">
    <source>
        <dbReference type="Pfam" id="PF08263"/>
    </source>
</evidence>
<dbReference type="PANTHER" id="PTHR48010:SF58">
    <property type="entry name" value="RECEPTOR PROTEIN KINASE-LIKE PROTEIN ZAR1"/>
    <property type="match status" value="1"/>
</dbReference>
<dbReference type="InterPro" id="IPR050994">
    <property type="entry name" value="At_inactive_RLKs"/>
</dbReference>
<dbReference type="InterPro" id="IPR001611">
    <property type="entry name" value="Leu-rich_rpt"/>
</dbReference>
<dbReference type="Gene3D" id="3.80.10.10">
    <property type="entry name" value="Ribonuclease Inhibitor"/>
    <property type="match status" value="3"/>
</dbReference>
<reference evidence="6 7" key="1">
    <citation type="submission" date="2024-10" db="EMBL/GenBank/DDBJ databases">
        <title>Updated reference genomes for cyclostephanoid diatoms.</title>
        <authorList>
            <person name="Roberts W.R."/>
            <person name="Alverson A.J."/>
        </authorList>
    </citation>
    <scope>NUCLEOTIDE SEQUENCE [LARGE SCALE GENOMIC DNA]</scope>
    <source>
        <strain evidence="6 7">AJA228-03</strain>
    </source>
</reference>
<dbReference type="EMBL" id="JALLPB020000229">
    <property type="protein sequence ID" value="KAL3811873.1"/>
    <property type="molecule type" value="Genomic_DNA"/>
</dbReference>
<gene>
    <name evidence="6" type="ORF">ACHAXA_005539</name>
</gene>
<keyword evidence="7" id="KW-1185">Reference proteome</keyword>
<evidence type="ECO:0000256" key="2">
    <source>
        <dbReference type="ARBA" id="ARBA00022737"/>
    </source>
</evidence>
<feature type="transmembrane region" description="Helical" evidence="4">
    <location>
        <begin position="537"/>
        <end position="560"/>
    </location>
</feature>
<feature type="domain" description="Leucine-rich repeat-containing N-terminal plant-type" evidence="5">
    <location>
        <begin position="347"/>
        <end position="386"/>
    </location>
</feature>
<feature type="compositionally biased region" description="Basic and acidic residues" evidence="3">
    <location>
        <begin position="639"/>
        <end position="655"/>
    </location>
</feature>
<dbReference type="SMART" id="SM00369">
    <property type="entry name" value="LRR_TYP"/>
    <property type="match status" value="4"/>
</dbReference>
<evidence type="ECO:0000313" key="7">
    <source>
        <dbReference type="Proteomes" id="UP001530377"/>
    </source>
</evidence>
<dbReference type="InterPro" id="IPR003591">
    <property type="entry name" value="Leu-rich_rpt_typical-subtyp"/>
</dbReference>
<comment type="caution">
    <text evidence="6">The sequence shown here is derived from an EMBL/GenBank/DDBJ whole genome shotgun (WGS) entry which is preliminary data.</text>
</comment>
<evidence type="ECO:0000256" key="3">
    <source>
        <dbReference type="SAM" id="MobiDB-lite"/>
    </source>
</evidence>
<sequence>MMSSGIDVTHKHALLSLVLQNDGGKGGGWLADRKGWDVTSDVPICEWEGVTCGGDQENGPRGPIKELRLPNAGLSGTIPTDLGLLADLEHLSLSGNMLRGSIPRELSDMKRLVTLDLTGCFLTGTLPQSFASTSLTNLLLANNAISGRFFHEIDSPHLHSIREIRMENNLLTGTIHGPALSKMTELVSLSLSDNDLSGLIPGGALGSLPALRYLYLDSNNLVGPLPSQLATQAGGASILELWVQDNALSGTVPASYTKFDEMHDFYIDGNKLTGDVPQELCGPEINADFFANVPTNAERDYCDSIACPAGTVALEGMYPCSRCPGGEVARIKNRYIGQTGECSDYTERDVLRIFHSATTKDGPWSGIDDWGDESRPVCNMTGITCDAHGRVTSISLKNRGLVGHIPGEVGALTFLESMDVSDNRLMGHIPSDLRWTSITQLDVSGNRMRGLIPPLLCLVEELNGNGRDGAFSCDRIACPPGTYNSLGYHAVDGGEACRPCYDETTPFIGQKTCGRPHRPLLGFDWKNAQIAGERLGVSAKICVGIIFSVLLILTILCCMLSRSKKLWRKTYEVWALDEGDTSVIRPGEKEKTYEYSDKGKNEGGDDHNEKYSFSCQYSRKDTGFRDGAVSNGDDTDAENNYHERDGENYDHNKDKDGYMSPATACGLRSATDLISHHQQISFNRREKLSRVVWT</sequence>
<name>A0ABD3RG75_9STRA</name>
<dbReference type="PANTHER" id="PTHR48010">
    <property type="entry name" value="OS05G0588300 PROTEIN"/>
    <property type="match status" value="1"/>
</dbReference>
<dbReference type="Pfam" id="PF13855">
    <property type="entry name" value="LRR_8"/>
    <property type="match status" value="1"/>
</dbReference>
<dbReference type="InterPro" id="IPR013210">
    <property type="entry name" value="LRR_N_plant-typ"/>
</dbReference>
<keyword evidence="2" id="KW-0677">Repeat</keyword>
<dbReference type="SUPFAM" id="SSF52058">
    <property type="entry name" value="L domain-like"/>
    <property type="match status" value="2"/>
</dbReference>
<dbReference type="Pfam" id="PF00560">
    <property type="entry name" value="LRR_1"/>
    <property type="match status" value="2"/>
</dbReference>
<organism evidence="6 7">
    <name type="scientific">Cyclostephanos tholiformis</name>
    <dbReference type="NCBI Taxonomy" id="382380"/>
    <lineage>
        <taxon>Eukaryota</taxon>
        <taxon>Sar</taxon>
        <taxon>Stramenopiles</taxon>
        <taxon>Ochrophyta</taxon>
        <taxon>Bacillariophyta</taxon>
        <taxon>Coscinodiscophyceae</taxon>
        <taxon>Thalassiosirophycidae</taxon>
        <taxon>Stephanodiscales</taxon>
        <taxon>Stephanodiscaceae</taxon>
        <taxon>Cyclostephanos</taxon>
    </lineage>
</organism>
<accession>A0ABD3RG75</accession>